<comment type="similarity">
    <text evidence="2">Belongs to the major facilitator superfamily. Monocarboxylate porter (TC 2.A.1.13) family.</text>
</comment>
<feature type="region of interest" description="Disordered" evidence="3">
    <location>
        <begin position="1"/>
        <end position="30"/>
    </location>
</feature>
<accession>A0ABX6EVY6</accession>
<feature type="transmembrane region" description="Helical" evidence="4">
    <location>
        <begin position="238"/>
        <end position="258"/>
    </location>
</feature>
<feature type="compositionally biased region" description="Low complexity" evidence="3">
    <location>
        <begin position="10"/>
        <end position="20"/>
    </location>
</feature>
<evidence type="ECO:0000256" key="2">
    <source>
        <dbReference type="ARBA" id="ARBA00006727"/>
    </source>
</evidence>
<evidence type="ECO:0000256" key="3">
    <source>
        <dbReference type="SAM" id="MobiDB-lite"/>
    </source>
</evidence>
<dbReference type="InterPro" id="IPR050327">
    <property type="entry name" value="Proton-linked_MCT"/>
</dbReference>
<dbReference type="Pfam" id="PF07690">
    <property type="entry name" value="MFS_1"/>
    <property type="match status" value="1"/>
</dbReference>
<gene>
    <name evidence="5" type="primary">ESBP6</name>
    <name evidence="5" type="ORF">FIM1_1068</name>
</gene>
<keyword evidence="4" id="KW-1133">Transmembrane helix</keyword>
<feature type="region of interest" description="Disordered" evidence="3">
    <location>
        <begin position="49"/>
        <end position="74"/>
    </location>
</feature>
<reference evidence="5 6" key="1">
    <citation type="submission" date="2016-03" db="EMBL/GenBank/DDBJ databases">
        <title>How can Kluyveromyces marxianus grow so fast - potential evolutionary course in Saccharomyces Complex revealed by comparative genomics.</title>
        <authorList>
            <person name="Mo W."/>
            <person name="Lu W."/>
            <person name="Yang X."/>
            <person name="Qi J."/>
            <person name="Lv H."/>
        </authorList>
    </citation>
    <scope>NUCLEOTIDE SEQUENCE [LARGE SCALE GENOMIC DNA]</scope>
    <source>
        <strain evidence="5 6">FIM1</strain>
    </source>
</reference>
<feature type="transmembrane region" description="Helical" evidence="4">
    <location>
        <begin position="264"/>
        <end position="291"/>
    </location>
</feature>
<dbReference type="PANTHER" id="PTHR11360:SF315">
    <property type="entry name" value="TRANSPORTER MCH2-RELATED"/>
    <property type="match status" value="1"/>
</dbReference>
<dbReference type="InterPro" id="IPR036259">
    <property type="entry name" value="MFS_trans_sf"/>
</dbReference>
<proteinExistence type="inferred from homology"/>
<dbReference type="CDD" id="cd17352">
    <property type="entry name" value="MFS_MCT_SLC16"/>
    <property type="match status" value="1"/>
</dbReference>
<evidence type="ECO:0008006" key="7">
    <source>
        <dbReference type="Google" id="ProtNLM"/>
    </source>
</evidence>
<feature type="transmembrane region" description="Helical" evidence="4">
    <location>
        <begin position="209"/>
        <end position="231"/>
    </location>
</feature>
<comment type="subcellular location">
    <subcellularLocation>
        <location evidence="1">Membrane</location>
        <topology evidence="1">Multi-pass membrane protein</topology>
    </subcellularLocation>
</comment>
<feature type="transmembrane region" description="Helical" evidence="4">
    <location>
        <begin position="536"/>
        <end position="556"/>
    </location>
</feature>
<feature type="region of interest" description="Disordered" evidence="3">
    <location>
        <begin position="123"/>
        <end position="153"/>
    </location>
</feature>
<feature type="transmembrane region" description="Helical" evidence="4">
    <location>
        <begin position="468"/>
        <end position="493"/>
    </location>
</feature>
<sequence>MSKCVKTRYSTDSSVKSSSSEGLEAGPKPLVQETKDAVSAHSLVVSVDGSGDEEEFYGDGDGNEGSERCRRDSNGDKDGFISRVSTIIDNYHKESMMLNENVADVPLYDNAMFDPLSRRASVRTCGEPDRGNKSIEADEEESGPGIKDDGLYNSNDIIDPPPDGGYGWVCCACVVVMNFCTWGPNTCYGVFLSYYLSSHYFPGASPSDFAIIGGLMVGLTFFCVPMSAMLMNRFGYRTVMLCSVVLEAVAFVASSFVTTIGELYFTYGILLGVANGGIYGCNSIVIPGWFLKKRAFANGITHIGVGLGGLVLTFIVHALIKNTGSHKWALRFLGIMTLVLNTIAGMMIKIRVPKNPPPRKSSLQMLKEVYDIGVYKSLPLQYCTLWSSLSQIGYVILLFSLPNYALSIGLSSSQATATLALFNGGQLIGRPGMGYLSEKMGRVNFSISCMSYAIILIGPFWFNVKNYSAILAFAFLLGFGAGVCNVNIVPLVADVTGIAHFPAGLGYANGWNGGVTIIAEVIALKLRNYALAKPYLHCQIFVLVMYFVGTLCLIPYREWKVRRMLNAKLSGDVEDEKLKTKWLMLLKPGIVNYFKRAFYLVRC</sequence>
<dbReference type="EMBL" id="CP015055">
    <property type="protein sequence ID" value="QGN14408.1"/>
    <property type="molecule type" value="Genomic_DNA"/>
</dbReference>
<evidence type="ECO:0000313" key="5">
    <source>
        <dbReference type="EMBL" id="QGN14408.1"/>
    </source>
</evidence>
<evidence type="ECO:0000256" key="1">
    <source>
        <dbReference type="ARBA" id="ARBA00004141"/>
    </source>
</evidence>
<keyword evidence="6" id="KW-1185">Reference proteome</keyword>
<evidence type="ECO:0000256" key="4">
    <source>
        <dbReference type="SAM" id="Phobius"/>
    </source>
</evidence>
<feature type="transmembrane region" description="Helical" evidence="4">
    <location>
        <begin position="332"/>
        <end position="352"/>
    </location>
</feature>
<name>A0ABX6EVY6_KLUMA</name>
<keyword evidence="4" id="KW-0812">Transmembrane</keyword>
<organism evidence="5 6">
    <name type="scientific">Kluyveromyces marxianus</name>
    <name type="common">Yeast</name>
    <name type="synonym">Candida kefyr</name>
    <dbReference type="NCBI Taxonomy" id="4911"/>
    <lineage>
        <taxon>Eukaryota</taxon>
        <taxon>Fungi</taxon>
        <taxon>Dikarya</taxon>
        <taxon>Ascomycota</taxon>
        <taxon>Saccharomycotina</taxon>
        <taxon>Saccharomycetes</taxon>
        <taxon>Saccharomycetales</taxon>
        <taxon>Saccharomycetaceae</taxon>
        <taxon>Kluyveromyces</taxon>
    </lineage>
</organism>
<feature type="transmembrane region" description="Helical" evidence="4">
    <location>
        <begin position="443"/>
        <end position="462"/>
    </location>
</feature>
<dbReference type="PANTHER" id="PTHR11360">
    <property type="entry name" value="MONOCARBOXYLATE TRANSPORTER"/>
    <property type="match status" value="1"/>
</dbReference>
<feature type="compositionally biased region" description="Basic and acidic residues" evidence="3">
    <location>
        <begin position="65"/>
        <end position="74"/>
    </location>
</feature>
<keyword evidence="4" id="KW-0472">Membrane</keyword>
<dbReference type="SUPFAM" id="SSF103473">
    <property type="entry name" value="MFS general substrate transporter"/>
    <property type="match status" value="1"/>
</dbReference>
<feature type="transmembrane region" description="Helical" evidence="4">
    <location>
        <begin position="505"/>
        <end position="524"/>
    </location>
</feature>
<dbReference type="Proteomes" id="UP000422736">
    <property type="component" value="Chromosome 2"/>
</dbReference>
<feature type="compositionally biased region" description="Basic and acidic residues" evidence="3">
    <location>
        <begin position="126"/>
        <end position="136"/>
    </location>
</feature>
<dbReference type="InterPro" id="IPR011701">
    <property type="entry name" value="MFS"/>
</dbReference>
<feature type="compositionally biased region" description="Acidic residues" evidence="3">
    <location>
        <begin position="50"/>
        <end position="64"/>
    </location>
</feature>
<feature type="transmembrane region" description="Helical" evidence="4">
    <location>
        <begin position="303"/>
        <end position="320"/>
    </location>
</feature>
<protein>
    <recommendedName>
        <fullName evidence="7">Transporter ESBP6</fullName>
    </recommendedName>
</protein>
<dbReference type="Gene3D" id="1.20.1250.20">
    <property type="entry name" value="MFS general substrate transporter like domains"/>
    <property type="match status" value="2"/>
</dbReference>
<evidence type="ECO:0000313" key="6">
    <source>
        <dbReference type="Proteomes" id="UP000422736"/>
    </source>
</evidence>